<feature type="chain" id="PRO_5043546339" evidence="5">
    <location>
        <begin position="24"/>
        <end position="561"/>
    </location>
</feature>
<evidence type="ECO:0000259" key="6">
    <source>
        <dbReference type="Pfam" id="PF00884"/>
    </source>
</evidence>
<evidence type="ECO:0000313" key="7">
    <source>
        <dbReference type="EMBL" id="BDS08563.1"/>
    </source>
</evidence>
<proteinExistence type="inferred from homology"/>
<dbReference type="Gene3D" id="3.40.720.10">
    <property type="entry name" value="Alkaline Phosphatase, subunit A"/>
    <property type="match status" value="1"/>
</dbReference>
<dbReference type="InterPro" id="IPR000917">
    <property type="entry name" value="Sulfatase_N"/>
</dbReference>
<dbReference type="PANTHER" id="PTHR42693:SF53">
    <property type="entry name" value="ENDO-4-O-SULFATASE"/>
    <property type="match status" value="1"/>
</dbReference>
<dbReference type="AlphaFoldDB" id="A0AAT9FRJ5"/>
<reference evidence="7" key="1">
    <citation type="submission" date="2024-07" db="EMBL/GenBank/DDBJ databases">
        <title>Complete genome sequence of Verrucomicrobiaceae bacterium NT6N.</title>
        <authorList>
            <person name="Huang C."/>
            <person name="Takami H."/>
            <person name="Hamasaki K."/>
        </authorList>
    </citation>
    <scope>NUCLEOTIDE SEQUENCE</scope>
    <source>
        <strain evidence="7">NT6N</strain>
    </source>
</reference>
<organism evidence="7">
    <name type="scientific">Oceaniferula spumae</name>
    <dbReference type="NCBI Taxonomy" id="2979115"/>
    <lineage>
        <taxon>Bacteria</taxon>
        <taxon>Pseudomonadati</taxon>
        <taxon>Verrucomicrobiota</taxon>
        <taxon>Verrucomicrobiia</taxon>
        <taxon>Verrucomicrobiales</taxon>
        <taxon>Verrucomicrobiaceae</taxon>
        <taxon>Oceaniferula</taxon>
    </lineage>
</organism>
<keyword evidence="3" id="KW-0378">Hydrolase</keyword>
<dbReference type="InterPro" id="IPR017850">
    <property type="entry name" value="Alkaline_phosphatase_core_sf"/>
</dbReference>
<dbReference type="PROSITE" id="PS00149">
    <property type="entry name" value="SULFATASE_2"/>
    <property type="match status" value="1"/>
</dbReference>
<evidence type="ECO:0000256" key="5">
    <source>
        <dbReference type="SAM" id="SignalP"/>
    </source>
</evidence>
<dbReference type="GO" id="GO:0004065">
    <property type="term" value="F:arylsulfatase activity"/>
    <property type="evidence" value="ECO:0007669"/>
    <property type="project" value="TreeGrafter"/>
</dbReference>
<accession>A0AAT9FRJ5</accession>
<dbReference type="GO" id="GO:0046872">
    <property type="term" value="F:metal ion binding"/>
    <property type="evidence" value="ECO:0007669"/>
    <property type="project" value="UniProtKB-KW"/>
</dbReference>
<protein>
    <submittedName>
        <fullName evidence="7">Sulfatase</fullName>
    </submittedName>
</protein>
<dbReference type="EMBL" id="AP026866">
    <property type="protein sequence ID" value="BDS08563.1"/>
    <property type="molecule type" value="Genomic_DNA"/>
</dbReference>
<dbReference type="CDD" id="cd16025">
    <property type="entry name" value="PAS_like"/>
    <property type="match status" value="1"/>
</dbReference>
<dbReference type="PANTHER" id="PTHR42693">
    <property type="entry name" value="ARYLSULFATASE FAMILY MEMBER"/>
    <property type="match status" value="1"/>
</dbReference>
<dbReference type="Pfam" id="PF00884">
    <property type="entry name" value="Sulfatase"/>
    <property type="match status" value="1"/>
</dbReference>
<dbReference type="KEGG" id="osu:NT6N_36030"/>
<name>A0AAT9FRJ5_9BACT</name>
<evidence type="ECO:0000256" key="4">
    <source>
        <dbReference type="ARBA" id="ARBA00022837"/>
    </source>
</evidence>
<dbReference type="FunFam" id="3.40.720.10:FF:000047">
    <property type="entry name" value="Arylsulfatase"/>
    <property type="match status" value="1"/>
</dbReference>
<dbReference type="InterPro" id="IPR050738">
    <property type="entry name" value="Sulfatase"/>
</dbReference>
<sequence length="561" mass="63089">MLVKTIKFLALGTLVFGSPLCQAAGKPNILFIVADDLGFSDLHCYGGEIETPNLDALAQNGVKFSQFYNGTRCCPSRASFLTGLYAHQAGIGHMTEDRKLPAYRGNLSKNAVTMAEVLRTAGYRTGMVGKWHLTPFVKPGQPDGNWPNNRGFDFFYGTLPGHGSLWDPKGLYENNTPISAGKNYFYTDAIAEKSIQFIKTRQDKPFFLYVPFTAPHYPLHAREKTIQKYRKTYQVGWDKIRQQRHARLIAQGLIPKSTKLAPRDPASIPWEDEKNQRWQAHRMQVFAAMVDEMDQAIGKIIATLKQTGQFENTLIVFISDNGGSNEGHLNNTIERLHKPWTSGMIPKKSPAGKPVVPGDIPNLDLGPATTYGSYGPRWASVSNSPFRRHKSWVHEGGIATPCIMHWPEKLTSYGTVANDLTHITDLMPTFVAAANASYPTKFNGHLIPPMEGQSLLPTLTGNKVEVREVAWEHEGNRAYRIGSWKIVSEFPGSWSSMYPYKNKGQWELYNLATDRSEINNLAKTHPKKLQQMIIKYNAWAKRVKVVEWSQLEKNHPVESTQ</sequence>
<evidence type="ECO:0000256" key="1">
    <source>
        <dbReference type="ARBA" id="ARBA00008779"/>
    </source>
</evidence>
<evidence type="ECO:0000256" key="3">
    <source>
        <dbReference type="ARBA" id="ARBA00022801"/>
    </source>
</evidence>
<keyword evidence="5" id="KW-0732">Signal</keyword>
<keyword evidence="2" id="KW-0479">Metal-binding</keyword>
<dbReference type="SUPFAM" id="SSF53649">
    <property type="entry name" value="Alkaline phosphatase-like"/>
    <property type="match status" value="1"/>
</dbReference>
<feature type="domain" description="Sulfatase N-terminal" evidence="6">
    <location>
        <begin position="27"/>
        <end position="435"/>
    </location>
</feature>
<dbReference type="Gene3D" id="3.30.1120.10">
    <property type="match status" value="1"/>
</dbReference>
<dbReference type="InterPro" id="IPR024607">
    <property type="entry name" value="Sulfatase_CS"/>
</dbReference>
<evidence type="ECO:0000256" key="2">
    <source>
        <dbReference type="ARBA" id="ARBA00022723"/>
    </source>
</evidence>
<gene>
    <name evidence="7" type="ORF">NT6N_36030</name>
</gene>
<comment type="similarity">
    <text evidence="1">Belongs to the sulfatase family.</text>
</comment>
<keyword evidence="4" id="KW-0106">Calcium</keyword>
<feature type="signal peptide" evidence="5">
    <location>
        <begin position="1"/>
        <end position="23"/>
    </location>
</feature>